<dbReference type="RefSeq" id="WP_073625492.1">
    <property type="nucleotide sequence ID" value="NZ_FRXO01000001.1"/>
</dbReference>
<proteinExistence type="inferred from homology"/>
<sequence>MSEEAKVAIVTAASKGLGGGSARRLAELGWKVVLFARSEEVERLAGELGGIGVRGDIANSADLGRLVQVALDAYGHIDGAVISTGHSGKGDLVAIPDAVWHEGLDLLLMPVVRLARLLVPEFQKQGHGSVVAVSSFAAIEPDPDFPVSAALRAALSSYVKLFARRYAAENIRMNAVLPGFIDSLPAKEDRMRRIPAGRYGRVDELASTVAFLLSDDSSYVTGQNVLVDGGLVAAI</sequence>
<dbReference type="Gene3D" id="3.40.50.720">
    <property type="entry name" value="NAD(P)-binding Rossmann-like Domain"/>
    <property type="match status" value="1"/>
</dbReference>
<dbReference type="PANTHER" id="PTHR42879:SF6">
    <property type="entry name" value="NADPH-DEPENDENT REDUCTASE BACG"/>
    <property type="match status" value="1"/>
</dbReference>
<dbReference type="Proteomes" id="UP000186406">
    <property type="component" value="Unassembled WGS sequence"/>
</dbReference>
<dbReference type="OrthoDB" id="7257744at2"/>
<protein>
    <submittedName>
        <fullName evidence="2">NAD(P)-dependent dehydrogenase, short-chain alcohol dehydrogenase family</fullName>
    </submittedName>
</protein>
<dbReference type="Pfam" id="PF13561">
    <property type="entry name" value="adh_short_C2"/>
    <property type="match status" value="1"/>
</dbReference>
<gene>
    <name evidence="2" type="ORF">SAMN02745172_00376</name>
</gene>
<dbReference type="PRINTS" id="PR00081">
    <property type="entry name" value="GDHRDH"/>
</dbReference>
<dbReference type="PANTHER" id="PTHR42879">
    <property type="entry name" value="3-OXOACYL-(ACYL-CARRIER-PROTEIN) REDUCTASE"/>
    <property type="match status" value="1"/>
</dbReference>
<evidence type="ECO:0000313" key="2">
    <source>
        <dbReference type="EMBL" id="SHO60674.1"/>
    </source>
</evidence>
<evidence type="ECO:0000313" key="3">
    <source>
        <dbReference type="Proteomes" id="UP000186406"/>
    </source>
</evidence>
<dbReference type="AlphaFoldDB" id="A0A1M7Z739"/>
<dbReference type="InterPro" id="IPR002347">
    <property type="entry name" value="SDR_fam"/>
</dbReference>
<dbReference type="EMBL" id="FRXO01000001">
    <property type="protein sequence ID" value="SHO60674.1"/>
    <property type="molecule type" value="Genomic_DNA"/>
</dbReference>
<accession>A0A1M7Z739</accession>
<name>A0A1M7Z739_9HYPH</name>
<comment type="similarity">
    <text evidence="1">Belongs to the short-chain dehydrogenases/reductases (SDR) family.</text>
</comment>
<dbReference type="STRING" id="1123029.SAMN02745172_00376"/>
<evidence type="ECO:0000256" key="1">
    <source>
        <dbReference type="ARBA" id="ARBA00006484"/>
    </source>
</evidence>
<dbReference type="SUPFAM" id="SSF51735">
    <property type="entry name" value="NAD(P)-binding Rossmann-fold domains"/>
    <property type="match status" value="1"/>
</dbReference>
<dbReference type="InterPro" id="IPR036291">
    <property type="entry name" value="NAD(P)-bd_dom_sf"/>
</dbReference>
<dbReference type="InterPro" id="IPR050259">
    <property type="entry name" value="SDR"/>
</dbReference>
<organism evidence="2 3">
    <name type="scientific">Pseudoxanthobacter soli DSM 19599</name>
    <dbReference type="NCBI Taxonomy" id="1123029"/>
    <lineage>
        <taxon>Bacteria</taxon>
        <taxon>Pseudomonadati</taxon>
        <taxon>Pseudomonadota</taxon>
        <taxon>Alphaproteobacteria</taxon>
        <taxon>Hyphomicrobiales</taxon>
        <taxon>Segnochrobactraceae</taxon>
        <taxon>Pseudoxanthobacter</taxon>
    </lineage>
</organism>
<keyword evidence="3" id="KW-1185">Reference proteome</keyword>
<reference evidence="2 3" key="1">
    <citation type="submission" date="2016-12" db="EMBL/GenBank/DDBJ databases">
        <authorList>
            <person name="Song W.-J."/>
            <person name="Kurnit D.M."/>
        </authorList>
    </citation>
    <scope>NUCLEOTIDE SEQUENCE [LARGE SCALE GENOMIC DNA]</scope>
    <source>
        <strain evidence="2 3">DSM 19599</strain>
    </source>
</reference>